<evidence type="ECO:0000256" key="7">
    <source>
        <dbReference type="SAM" id="Phobius"/>
    </source>
</evidence>
<evidence type="ECO:0000259" key="8">
    <source>
        <dbReference type="Pfam" id="PF25876"/>
    </source>
</evidence>
<accession>A0A327L380</accession>
<feature type="domain" description="Multidrug resistance protein MdtA-like C-terminal permuted SH3" evidence="10">
    <location>
        <begin position="351"/>
        <end position="408"/>
    </location>
</feature>
<keyword evidence="7" id="KW-0472">Membrane</keyword>
<comment type="caution">
    <text evidence="11">The sequence shown here is derived from an EMBL/GenBank/DDBJ whole genome shotgun (WGS) entry which is preliminary data.</text>
</comment>
<dbReference type="InterPro" id="IPR058624">
    <property type="entry name" value="MdtA-like_HH"/>
</dbReference>
<dbReference type="InterPro" id="IPR058625">
    <property type="entry name" value="MdtA-like_BSH"/>
</dbReference>
<comment type="similarity">
    <text evidence="2">Belongs to the membrane fusion protein (MFP) (TC 8.A.1) family.</text>
</comment>
<evidence type="ECO:0000313" key="11">
    <source>
        <dbReference type="EMBL" id="RAI45550.1"/>
    </source>
</evidence>
<keyword evidence="7" id="KW-0812">Transmembrane</keyword>
<dbReference type="GO" id="GO:0030313">
    <property type="term" value="C:cell envelope"/>
    <property type="evidence" value="ECO:0007669"/>
    <property type="project" value="UniProtKB-SubCell"/>
</dbReference>
<dbReference type="PANTHER" id="PTHR30469">
    <property type="entry name" value="MULTIDRUG RESISTANCE PROTEIN MDTA"/>
    <property type="match status" value="1"/>
</dbReference>
<keyword evidence="7" id="KW-1133">Transmembrane helix</keyword>
<dbReference type="InterPro" id="IPR030190">
    <property type="entry name" value="MacA_alpha-hairpin_sf"/>
</dbReference>
<evidence type="ECO:0000256" key="5">
    <source>
        <dbReference type="SAM" id="Coils"/>
    </source>
</evidence>
<dbReference type="OrthoDB" id="9791520at2"/>
<evidence type="ECO:0000259" key="10">
    <source>
        <dbReference type="Pfam" id="PF25967"/>
    </source>
</evidence>
<name>A0A327L380_9BRAD</name>
<evidence type="ECO:0000256" key="1">
    <source>
        <dbReference type="ARBA" id="ARBA00004196"/>
    </source>
</evidence>
<proteinExistence type="inferred from homology"/>
<sequence>MLSGARAWLQSASDLRAFRLVTRRSRLVLLAAGLVGLVGGGWLIKVRLTPPPLADVMTAAVTVGDIEEIVLASGTLKPVKLVAVGAQVSGRITALKVELGRKVAKGDLIAEIDSLTQQNTLRTAIASLDEKRAQRVEKEATLANAEATLARHQLTFAQKASSRADYDTAETTVKTTRAQIAQLDAQIVEAEVEVETARINLGYTRITAPIDGTVLAIVAQEGQTVNAVQSAPTIVVLGRLDVMTVRAEISEADIVRVKPGQDVWFTILGDPERRFHATLQSIEPAPESIKTDSSFSTTSTSSTSSSSSSSTSTSAIYYIGLFDVPNPDGRLRTYMTAQVRIVLGGAKAVPVVPAAALGGRRDDGTYPVQVIGARGEIESRAVTVGFNTKVMAEIRAGLTAGERVVTGRRNAETQAQTRMGPPPPMGF</sequence>
<evidence type="ECO:0000256" key="3">
    <source>
        <dbReference type="ARBA" id="ARBA00022448"/>
    </source>
</evidence>
<feature type="coiled-coil region" evidence="5">
    <location>
        <begin position="128"/>
        <end position="200"/>
    </location>
</feature>
<dbReference type="GO" id="GO:1990281">
    <property type="term" value="C:efflux pump complex"/>
    <property type="evidence" value="ECO:0007669"/>
    <property type="project" value="TreeGrafter"/>
</dbReference>
<evidence type="ECO:0000259" key="9">
    <source>
        <dbReference type="Pfam" id="PF25917"/>
    </source>
</evidence>
<dbReference type="GO" id="GO:0019898">
    <property type="term" value="C:extrinsic component of membrane"/>
    <property type="evidence" value="ECO:0007669"/>
    <property type="project" value="InterPro"/>
</dbReference>
<dbReference type="Gene3D" id="6.10.140.1990">
    <property type="match status" value="1"/>
</dbReference>
<dbReference type="Pfam" id="PF25876">
    <property type="entry name" value="HH_MFP_RND"/>
    <property type="match status" value="1"/>
</dbReference>
<dbReference type="InterPro" id="IPR058627">
    <property type="entry name" value="MdtA-like_C"/>
</dbReference>
<dbReference type="Proteomes" id="UP000249130">
    <property type="component" value="Unassembled WGS sequence"/>
</dbReference>
<dbReference type="GO" id="GO:1990195">
    <property type="term" value="C:macrolide transmembrane transporter complex"/>
    <property type="evidence" value="ECO:0007669"/>
    <property type="project" value="InterPro"/>
</dbReference>
<feature type="region of interest" description="Disordered" evidence="6">
    <location>
        <begin position="279"/>
        <end position="311"/>
    </location>
</feature>
<feature type="domain" description="Multidrug resistance protein MdtA-like alpha-helical hairpin" evidence="8">
    <location>
        <begin position="128"/>
        <end position="204"/>
    </location>
</feature>
<dbReference type="Gene3D" id="2.40.50.100">
    <property type="match status" value="1"/>
</dbReference>
<dbReference type="PANTHER" id="PTHR30469:SF33">
    <property type="entry name" value="SLR1207 PROTEIN"/>
    <property type="match status" value="1"/>
</dbReference>
<evidence type="ECO:0000256" key="2">
    <source>
        <dbReference type="ARBA" id="ARBA00009477"/>
    </source>
</evidence>
<dbReference type="Pfam" id="PF25967">
    <property type="entry name" value="RND-MFP_C"/>
    <property type="match status" value="1"/>
</dbReference>
<gene>
    <name evidence="11" type="ORF">CH341_03525</name>
</gene>
<feature type="compositionally biased region" description="Low complexity" evidence="6">
    <location>
        <begin position="293"/>
        <end position="311"/>
    </location>
</feature>
<evidence type="ECO:0000313" key="12">
    <source>
        <dbReference type="Proteomes" id="UP000249130"/>
    </source>
</evidence>
<dbReference type="AlphaFoldDB" id="A0A327L380"/>
<evidence type="ECO:0000256" key="6">
    <source>
        <dbReference type="SAM" id="MobiDB-lite"/>
    </source>
</evidence>
<evidence type="ECO:0000256" key="4">
    <source>
        <dbReference type="ARBA" id="ARBA00023054"/>
    </source>
</evidence>
<dbReference type="NCBIfam" id="TIGR01730">
    <property type="entry name" value="RND_mfp"/>
    <property type="match status" value="1"/>
</dbReference>
<comment type="subcellular location">
    <subcellularLocation>
        <location evidence="1">Cell envelope</location>
    </subcellularLocation>
</comment>
<dbReference type="EMBL" id="NPEX01000013">
    <property type="protein sequence ID" value="RAI45550.1"/>
    <property type="molecule type" value="Genomic_DNA"/>
</dbReference>
<organism evidence="11 12">
    <name type="scientific">Rhodoplanes roseus</name>
    <dbReference type="NCBI Taxonomy" id="29409"/>
    <lineage>
        <taxon>Bacteria</taxon>
        <taxon>Pseudomonadati</taxon>
        <taxon>Pseudomonadota</taxon>
        <taxon>Alphaproteobacteria</taxon>
        <taxon>Hyphomicrobiales</taxon>
        <taxon>Nitrobacteraceae</taxon>
        <taxon>Rhodoplanes</taxon>
    </lineage>
</organism>
<dbReference type="GO" id="GO:1990961">
    <property type="term" value="P:xenobiotic detoxification by transmembrane export across the plasma membrane"/>
    <property type="evidence" value="ECO:0007669"/>
    <property type="project" value="InterPro"/>
</dbReference>
<keyword evidence="12" id="KW-1185">Reference proteome</keyword>
<dbReference type="GO" id="GO:0015562">
    <property type="term" value="F:efflux transmembrane transporter activity"/>
    <property type="evidence" value="ECO:0007669"/>
    <property type="project" value="TreeGrafter"/>
</dbReference>
<keyword evidence="4 5" id="KW-0175">Coiled coil</keyword>
<feature type="transmembrane region" description="Helical" evidence="7">
    <location>
        <begin position="27"/>
        <end position="44"/>
    </location>
</feature>
<dbReference type="InterPro" id="IPR006143">
    <property type="entry name" value="RND_pump_MFP"/>
</dbReference>
<dbReference type="Gene3D" id="2.40.30.170">
    <property type="match status" value="1"/>
</dbReference>
<reference evidence="11 12" key="1">
    <citation type="submission" date="2017-07" db="EMBL/GenBank/DDBJ databases">
        <title>Draft Genome Sequences of Select Purple Nonsulfur Bacteria.</title>
        <authorList>
            <person name="Lasarre B."/>
            <person name="Mckinlay J.B."/>
        </authorList>
    </citation>
    <scope>NUCLEOTIDE SEQUENCE [LARGE SCALE GENOMIC DNA]</scope>
    <source>
        <strain evidence="11 12">DSM 5909</strain>
    </source>
</reference>
<keyword evidence="3" id="KW-0813">Transport</keyword>
<dbReference type="Gene3D" id="2.40.420.20">
    <property type="match status" value="1"/>
</dbReference>
<feature type="domain" description="Multidrug resistance protein MdtA-like barrel-sandwich hybrid" evidence="9">
    <location>
        <begin position="82"/>
        <end position="236"/>
    </location>
</feature>
<protein>
    <submittedName>
        <fullName evidence="11">Efflux transporter periplasmic adaptor subunit</fullName>
    </submittedName>
</protein>
<dbReference type="SUPFAM" id="SSF111369">
    <property type="entry name" value="HlyD-like secretion proteins"/>
    <property type="match status" value="1"/>
</dbReference>
<dbReference type="Pfam" id="PF25917">
    <property type="entry name" value="BSH_RND"/>
    <property type="match status" value="1"/>
</dbReference>